<dbReference type="Proteomes" id="UP000600449">
    <property type="component" value="Unassembled WGS sequence"/>
</dbReference>
<reference evidence="7 8" key="1">
    <citation type="journal article" date="2014" name="Int. J. Syst. Evol. Microbiol.">
        <title>Complete genome sequence of Corynebacterium casei LMG S-19264T (=DSM 44701T), isolated from a smear-ripened cheese.</title>
        <authorList>
            <consortium name="US DOE Joint Genome Institute (JGI-PGF)"/>
            <person name="Walter F."/>
            <person name="Albersmeier A."/>
            <person name="Kalinowski J."/>
            <person name="Ruckert C."/>
        </authorList>
    </citation>
    <scope>NUCLEOTIDE SEQUENCE [LARGE SCALE GENOMIC DNA]</scope>
    <source>
        <strain evidence="7 8">CGMCC 1.9161</strain>
    </source>
</reference>
<evidence type="ECO:0000256" key="2">
    <source>
        <dbReference type="ARBA" id="ARBA00022692"/>
    </source>
</evidence>
<evidence type="ECO:0000259" key="6">
    <source>
        <dbReference type="Pfam" id="PF04932"/>
    </source>
</evidence>
<dbReference type="RefSeq" id="WP_188908892.1">
    <property type="nucleotide sequence ID" value="NZ_BMMF01000001.1"/>
</dbReference>
<dbReference type="InterPro" id="IPR051533">
    <property type="entry name" value="WaaL-like"/>
</dbReference>
<keyword evidence="3 5" id="KW-1133">Transmembrane helix</keyword>
<keyword evidence="2 5" id="KW-0812">Transmembrane</keyword>
<feature type="transmembrane region" description="Helical" evidence="5">
    <location>
        <begin position="129"/>
        <end position="150"/>
    </location>
</feature>
<evidence type="ECO:0000256" key="3">
    <source>
        <dbReference type="ARBA" id="ARBA00022989"/>
    </source>
</evidence>
<dbReference type="EMBL" id="BMMF01000001">
    <property type="protein sequence ID" value="GGK20291.1"/>
    <property type="molecule type" value="Genomic_DNA"/>
</dbReference>
<accession>A0A917Q3J3</accession>
<feature type="transmembrane region" description="Helical" evidence="5">
    <location>
        <begin position="162"/>
        <end position="181"/>
    </location>
</feature>
<evidence type="ECO:0000313" key="7">
    <source>
        <dbReference type="EMBL" id="GGK20291.1"/>
    </source>
</evidence>
<evidence type="ECO:0000256" key="5">
    <source>
        <dbReference type="SAM" id="Phobius"/>
    </source>
</evidence>
<comment type="caution">
    <text evidence="7">The sequence shown here is derived from an EMBL/GenBank/DDBJ whole genome shotgun (WGS) entry which is preliminary data.</text>
</comment>
<gene>
    <name evidence="7" type="ORF">GCM10011322_03680</name>
</gene>
<name>A0A917Q3J3_9HYPH</name>
<feature type="transmembrane region" description="Helical" evidence="5">
    <location>
        <begin position="361"/>
        <end position="379"/>
    </location>
</feature>
<feature type="transmembrane region" description="Helical" evidence="5">
    <location>
        <begin position="65"/>
        <end position="85"/>
    </location>
</feature>
<organism evidence="7 8">
    <name type="scientific">Salinarimonas ramus</name>
    <dbReference type="NCBI Taxonomy" id="690164"/>
    <lineage>
        <taxon>Bacteria</taxon>
        <taxon>Pseudomonadati</taxon>
        <taxon>Pseudomonadota</taxon>
        <taxon>Alphaproteobacteria</taxon>
        <taxon>Hyphomicrobiales</taxon>
        <taxon>Salinarimonadaceae</taxon>
        <taxon>Salinarimonas</taxon>
    </lineage>
</organism>
<dbReference type="PANTHER" id="PTHR37422:SF13">
    <property type="entry name" value="LIPOPOLYSACCHARIDE BIOSYNTHESIS PROTEIN PA4999-RELATED"/>
    <property type="match status" value="1"/>
</dbReference>
<keyword evidence="4 5" id="KW-0472">Membrane</keyword>
<evidence type="ECO:0000256" key="4">
    <source>
        <dbReference type="ARBA" id="ARBA00023136"/>
    </source>
</evidence>
<evidence type="ECO:0000313" key="8">
    <source>
        <dbReference type="Proteomes" id="UP000600449"/>
    </source>
</evidence>
<evidence type="ECO:0000256" key="1">
    <source>
        <dbReference type="ARBA" id="ARBA00004141"/>
    </source>
</evidence>
<protein>
    <recommendedName>
        <fullName evidence="6">O-antigen ligase-related domain-containing protein</fullName>
    </recommendedName>
</protein>
<comment type="subcellular location">
    <subcellularLocation>
        <location evidence="1">Membrane</location>
        <topology evidence="1">Multi-pass membrane protein</topology>
    </subcellularLocation>
</comment>
<dbReference type="InterPro" id="IPR007016">
    <property type="entry name" value="O-antigen_ligase-rel_domated"/>
</dbReference>
<dbReference type="GO" id="GO:0016020">
    <property type="term" value="C:membrane"/>
    <property type="evidence" value="ECO:0007669"/>
    <property type="project" value="UniProtKB-SubCell"/>
</dbReference>
<feature type="transmembrane region" description="Helical" evidence="5">
    <location>
        <begin position="12"/>
        <end position="30"/>
    </location>
</feature>
<keyword evidence="8" id="KW-1185">Reference proteome</keyword>
<sequence length="408" mass="41475">MSAHAKSRSHRLAEVALVVAAAAPLAMVLSRGIAPVLLAVAALVLALSSTLAGRAPAARARFAAFLRAPGGMLALAIAAWMLASLAWTPAFLRGGELALHVVASAVLVAIALANLLVLAPPVRLPGAPVGGLLAAAAVLTIVELTLGSPLRGALGASQEAFRLNRTAVALALFLPLAVTLLLRDGRRAWAIALALVTASAVFVSDSESAKLALLAAGAPSLLARLAPRAAAPIGGGAMLVALFAIPVLAPFVNALVPAALHEAVGYGALGIRGEIWAAYSRLVGESWLVGHGMEAGHVAASFLARGVGAGVDPASAALLDWGHPHNVALQIWFELGLVGVILFAGAIVLAIRVVARLSGALRPAALASATAVFATSYVSHGAWQAWWWCLVGLLVLLYAAAREREARP</sequence>
<feature type="transmembrane region" description="Helical" evidence="5">
    <location>
        <begin position="36"/>
        <end position="53"/>
    </location>
</feature>
<feature type="transmembrane region" description="Helical" evidence="5">
    <location>
        <begin position="97"/>
        <end position="117"/>
    </location>
</feature>
<feature type="transmembrane region" description="Helical" evidence="5">
    <location>
        <begin position="331"/>
        <end position="354"/>
    </location>
</feature>
<dbReference type="PANTHER" id="PTHR37422">
    <property type="entry name" value="TEICHURONIC ACID BIOSYNTHESIS PROTEIN TUAE"/>
    <property type="match status" value="1"/>
</dbReference>
<proteinExistence type="predicted"/>
<feature type="transmembrane region" description="Helical" evidence="5">
    <location>
        <begin position="385"/>
        <end position="401"/>
    </location>
</feature>
<feature type="domain" description="O-antigen ligase-related" evidence="6">
    <location>
        <begin position="193"/>
        <end position="344"/>
    </location>
</feature>
<dbReference type="AlphaFoldDB" id="A0A917Q3J3"/>
<dbReference type="Pfam" id="PF04932">
    <property type="entry name" value="Wzy_C"/>
    <property type="match status" value="1"/>
</dbReference>
<feature type="transmembrane region" description="Helical" evidence="5">
    <location>
        <begin position="239"/>
        <end position="260"/>
    </location>
</feature>